<dbReference type="EMBL" id="JMCB01000005">
    <property type="protein sequence ID" value="KFE69111.1"/>
    <property type="molecule type" value="Genomic_DNA"/>
</dbReference>
<gene>
    <name evidence="2" type="ORF">DB31_7013</name>
</gene>
<reference evidence="2 3" key="1">
    <citation type="submission" date="2014-04" db="EMBL/GenBank/DDBJ databases">
        <title>Genome assembly of Hyalangium minutum DSM 14724.</title>
        <authorList>
            <person name="Sharma G."/>
            <person name="Subramanian S."/>
        </authorList>
    </citation>
    <scope>NUCLEOTIDE SEQUENCE [LARGE SCALE GENOMIC DNA]</scope>
    <source>
        <strain evidence="2 3">DSM 14724</strain>
    </source>
</reference>
<dbReference type="RefSeq" id="WP_044187867.1">
    <property type="nucleotide sequence ID" value="NZ_JMCB01000005.1"/>
</dbReference>
<keyword evidence="1" id="KW-0732">Signal</keyword>
<dbReference type="PROSITE" id="PS51257">
    <property type="entry name" value="PROKAR_LIPOPROTEIN"/>
    <property type="match status" value="1"/>
</dbReference>
<keyword evidence="2" id="KW-0449">Lipoprotein</keyword>
<protein>
    <submittedName>
        <fullName evidence="2">Putative lipoprotein</fullName>
    </submittedName>
</protein>
<dbReference type="OrthoDB" id="5523225at2"/>
<sequence>MIRLSLPSLIVTASLLAAACATPATGRPPQPPASPTVQAEMGQREVLQAGEEYARLQGYAVAGKQEVVELRPNYWRLRFGLAERHSGKLLSLEFDGASRSVVREEIIPETGTQQSP</sequence>
<name>A0A085WN48_9BACT</name>
<feature type="signal peptide" evidence="1">
    <location>
        <begin position="1"/>
        <end position="19"/>
    </location>
</feature>
<evidence type="ECO:0000256" key="1">
    <source>
        <dbReference type="SAM" id="SignalP"/>
    </source>
</evidence>
<organism evidence="2 3">
    <name type="scientific">Hyalangium minutum</name>
    <dbReference type="NCBI Taxonomy" id="394096"/>
    <lineage>
        <taxon>Bacteria</taxon>
        <taxon>Pseudomonadati</taxon>
        <taxon>Myxococcota</taxon>
        <taxon>Myxococcia</taxon>
        <taxon>Myxococcales</taxon>
        <taxon>Cystobacterineae</taxon>
        <taxon>Archangiaceae</taxon>
        <taxon>Hyalangium</taxon>
    </lineage>
</organism>
<keyword evidence="3" id="KW-1185">Reference proteome</keyword>
<proteinExistence type="predicted"/>
<dbReference type="Proteomes" id="UP000028725">
    <property type="component" value="Unassembled WGS sequence"/>
</dbReference>
<comment type="caution">
    <text evidence="2">The sequence shown here is derived from an EMBL/GenBank/DDBJ whole genome shotgun (WGS) entry which is preliminary data.</text>
</comment>
<feature type="chain" id="PRO_5001800075" evidence="1">
    <location>
        <begin position="20"/>
        <end position="116"/>
    </location>
</feature>
<accession>A0A085WN48</accession>
<dbReference type="AlphaFoldDB" id="A0A085WN48"/>
<evidence type="ECO:0000313" key="2">
    <source>
        <dbReference type="EMBL" id="KFE69111.1"/>
    </source>
</evidence>
<evidence type="ECO:0000313" key="3">
    <source>
        <dbReference type="Proteomes" id="UP000028725"/>
    </source>
</evidence>